<dbReference type="Gene3D" id="3.40.50.620">
    <property type="entry name" value="HUPs"/>
    <property type="match status" value="1"/>
</dbReference>
<keyword evidence="7 16" id="KW-0436">Ligase</keyword>
<dbReference type="InterPro" id="IPR009080">
    <property type="entry name" value="tRNAsynth_Ia_anticodon-bd"/>
</dbReference>
<keyword evidence="8" id="KW-0479">Metal-binding</keyword>
<evidence type="ECO:0000256" key="9">
    <source>
        <dbReference type="ARBA" id="ARBA00022741"/>
    </source>
</evidence>
<organism evidence="16">
    <name type="scientific">mine drainage metagenome</name>
    <dbReference type="NCBI Taxonomy" id="410659"/>
    <lineage>
        <taxon>unclassified sequences</taxon>
        <taxon>metagenomes</taxon>
        <taxon>ecological metagenomes</taxon>
    </lineage>
</organism>
<sequence>MTVRLFNTLSGQVDKLVAADGRELRMYACGPTVYDYGHIGNFRTFLQVDVLRRVLRMAGVTIRHVMNITDVDDKIIRNAAAAGVSIGEYTPKYEQAFLDDLKSLGVEMPEVISRATEHIPQMVRLVERLAEADAAYKTEDGNWYFRLKAFPEYGKLSKKDLEGMTDGARVDVDEYERDSARDFALWKATKAGETGWETAIGRGRPGWHLECSAMAMEYLGESFDLHAGGEDLMFPHHENEIAQSESATHKPFARHWFHVRFLLVEGRKMSKSEGNFYTLRDLLLKGYKASAIRLALISVPYRHQLNFTFDGLVEATSAVDRLRTFVARLKAASLPSGANDELETAAARANQQFREALENDLNTAEARAPIFDLVRLGNITLDQNQMKADDRDAILRVLEAFDSVFAVIDDQDAEPTRAALAWAEANGRMDAVAPELIAQSTLTDVEIEARIAERNLARKQRNFRRSDEIRDQLASLGVILEDSRDGVRWKRR</sequence>
<dbReference type="GO" id="GO:0006423">
    <property type="term" value="P:cysteinyl-tRNA aminoacylation"/>
    <property type="evidence" value="ECO:0007669"/>
    <property type="project" value="InterPro"/>
</dbReference>
<dbReference type="InterPro" id="IPR015803">
    <property type="entry name" value="Cys-tRNA-ligase"/>
</dbReference>
<evidence type="ECO:0000256" key="2">
    <source>
        <dbReference type="ARBA" id="ARBA00004496"/>
    </source>
</evidence>
<protein>
    <recommendedName>
        <fullName evidence="5">Cysteine--tRNA ligase</fullName>
        <ecNumber evidence="4">6.1.1.16</ecNumber>
    </recommendedName>
    <alternativeName>
        <fullName evidence="14">Cysteinyl-tRNA synthetase</fullName>
    </alternativeName>
</protein>
<name>E6PYG7_9ZZZZ</name>
<keyword evidence="13 16" id="KW-0030">Aminoacyl-tRNA synthetase</keyword>
<evidence type="ECO:0000256" key="12">
    <source>
        <dbReference type="ARBA" id="ARBA00022917"/>
    </source>
</evidence>
<evidence type="ECO:0000256" key="6">
    <source>
        <dbReference type="ARBA" id="ARBA00022490"/>
    </source>
</evidence>
<evidence type="ECO:0000256" key="10">
    <source>
        <dbReference type="ARBA" id="ARBA00022833"/>
    </source>
</evidence>
<dbReference type="InterPro" id="IPR014729">
    <property type="entry name" value="Rossmann-like_a/b/a_fold"/>
</dbReference>
<dbReference type="HAMAP" id="MF_00041">
    <property type="entry name" value="Cys_tRNA_synth"/>
    <property type="match status" value="1"/>
</dbReference>
<dbReference type="PANTHER" id="PTHR10890:SF3">
    <property type="entry name" value="CYSTEINE--TRNA LIGASE, CYTOPLASMIC"/>
    <property type="match status" value="1"/>
</dbReference>
<dbReference type="InterPro" id="IPR032678">
    <property type="entry name" value="tRNA-synt_1_cat_dom"/>
</dbReference>
<evidence type="ECO:0000256" key="11">
    <source>
        <dbReference type="ARBA" id="ARBA00022840"/>
    </source>
</evidence>
<proteinExistence type="inferred from homology"/>
<accession>E6PYG7</accession>
<dbReference type="NCBIfam" id="TIGR00435">
    <property type="entry name" value="cysS"/>
    <property type="match status" value="1"/>
</dbReference>
<keyword evidence="11" id="KW-0067">ATP-binding</keyword>
<dbReference type="InterPro" id="IPR024909">
    <property type="entry name" value="Cys-tRNA/MSH_ligase"/>
</dbReference>
<dbReference type="SMART" id="SM00840">
    <property type="entry name" value="DALR_2"/>
    <property type="match status" value="1"/>
</dbReference>
<dbReference type="EMBL" id="CABN01000078">
    <property type="protein sequence ID" value="CBH99976.1"/>
    <property type="molecule type" value="Genomic_DNA"/>
</dbReference>
<dbReference type="PRINTS" id="PR00983">
    <property type="entry name" value="TRNASYNTHCYS"/>
</dbReference>
<dbReference type="SUPFAM" id="SSF47323">
    <property type="entry name" value="Anticodon-binding domain of a subclass of class I aminoacyl-tRNA synthetases"/>
    <property type="match status" value="1"/>
</dbReference>
<dbReference type="CDD" id="cd00672">
    <property type="entry name" value="CysRS_core"/>
    <property type="match status" value="1"/>
</dbReference>
<evidence type="ECO:0000256" key="1">
    <source>
        <dbReference type="ARBA" id="ARBA00001947"/>
    </source>
</evidence>
<dbReference type="InterPro" id="IPR015273">
    <property type="entry name" value="Cys-tRNA-synt_Ia_DALR"/>
</dbReference>
<evidence type="ECO:0000256" key="8">
    <source>
        <dbReference type="ARBA" id="ARBA00022723"/>
    </source>
</evidence>
<evidence type="ECO:0000256" key="14">
    <source>
        <dbReference type="ARBA" id="ARBA00031499"/>
    </source>
</evidence>
<evidence type="ECO:0000313" key="16">
    <source>
        <dbReference type="EMBL" id="CBH99976.1"/>
    </source>
</evidence>
<dbReference type="FunFam" id="3.40.50.620:FF:000130">
    <property type="entry name" value="Cysteine--tRNA ligase"/>
    <property type="match status" value="1"/>
</dbReference>
<dbReference type="Pfam" id="PF01406">
    <property type="entry name" value="tRNA-synt_1e"/>
    <property type="match status" value="1"/>
</dbReference>
<dbReference type="GO" id="GO:0005829">
    <property type="term" value="C:cytosol"/>
    <property type="evidence" value="ECO:0007669"/>
    <property type="project" value="TreeGrafter"/>
</dbReference>
<comment type="subcellular location">
    <subcellularLocation>
        <location evidence="2">Cytoplasm</location>
    </subcellularLocation>
</comment>
<dbReference type="Gene3D" id="1.20.120.1910">
    <property type="entry name" value="Cysteine-tRNA ligase, C-terminal anti-codon recognition domain"/>
    <property type="match status" value="1"/>
</dbReference>
<evidence type="ECO:0000256" key="4">
    <source>
        <dbReference type="ARBA" id="ARBA00012832"/>
    </source>
</evidence>
<comment type="similarity">
    <text evidence="3">Belongs to the class-I aminoacyl-tRNA synthetase family.</text>
</comment>
<evidence type="ECO:0000256" key="3">
    <source>
        <dbReference type="ARBA" id="ARBA00005594"/>
    </source>
</evidence>
<keyword evidence="6" id="KW-0963">Cytoplasm</keyword>
<comment type="cofactor">
    <cofactor evidence="1">
        <name>Zn(2+)</name>
        <dbReference type="ChEBI" id="CHEBI:29105"/>
    </cofactor>
</comment>
<keyword evidence="10" id="KW-0862">Zinc</keyword>
<dbReference type="GO" id="GO:0005524">
    <property type="term" value="F:ATP binding"/>
    <property type="evidence" value="ECO:0007669"/>
    <property type="project" value="UniProtKB-KW"/>
</dbReference>
<evidence type="ECO:0000259" key="15">
    <source>
        <dbReference type="SMART" id="SM00840"/>
    </source>
</evidence>
<comment type="caution">
    <text evidence="16">The sequence shown here is derived from an EMBL/GenBank/DDBJ whole genome shotgun (WGS) entry which is preliminary data.</text>
</comment>
<evidence type="ECO:0000256" key="13">
    <source>
        <dbReference type="ARBA" id="ARBA00023146"/>
    </source>
</evidence>
<dbReference type="GO" id="GO:0046872">
    <property type="term" value="F:metal ion binding"/>
    <property type="evidence" value="ECO:0007669"/>
    <property type="project" value="UniProtKB-KW"/>
</dbReference>
<evidence type="ECO:0000256" key="5">
    <source>
        <dbReference type="ARBA" id="ARBA00014738"/>
    </source>
</evidence>
<dbReference type="Pfam" id="PF09190">
    <property type="entry name" value="DALR_2"/>
    <property type="match status" value="1"/>
</dbReference>
<reference evidence="16" key="1">
    <citation type="submission" date="2009-10" db="EMBL/GenBank/DDBJ databases">
        <title>Diversity of trophic interactions inside an arsenic-rich microbial ecosystem.</title>
        <authorList>
            <person name="Bertin P.N."/>
            <person name="Heinrich-Salmeron A."/>
            <person name="Pelletier E."/>
            <person name="Goulhen-Chollet F."/>
            <person name="Arsene-Ploetze F."/>
            <person name="Gallien S."/>
            <person name="Calteau A."/>
            <person name="Vallenet D."/>
            <person name="Casiot C."/>
            <person name="Chane-Woon-Ming B."/>
            <person name="Giloteaux L."/>
            <person name="Barakat M."/>
            <person name="Bonnefoy V."/>
            <person name="Bruneel O."/>
            <person name="Chandler M."/>
            <person name="Cleiss J."/>
            <person name="Duran R."/>
            <person name="Elbaz-Poulichet F."/>
            <person name="Fonknechten N."/>
            <person name="Lauga B."/>
            <person name="Mornico D."/>
            <person name="Ortet P."/>
            <person name="Schaeffer C."/>
            <person name="Siguier P."/>
            <person name="Alexander Thil Smith A."/>
            <person name="Van Dorsselaer A."/>
            <person name="Weissenbach J."/>
            <person name="Medigue C."/>
            <person name="Le Paslier D."/>
        </authorList>
    </citation>
    <scope>NUCLEOTIDE SEQUENCE</scope>
</reference>
<feature type="domain" description="Cysteinyl-tRNA synthetase class Ia DALR" evidence="15">
    <location>
        <begin position="352"/>
        <end position="416"/>
    </location>
</feature>
<keyword evidence="9" id="KW-0547">Nucleotide-binding</keyword>
<dbReference type="SUPFAM" id="SSF52374">
    <property type="entry name" value="Nucleotidylyl transferase"/>
    <property type="match status" value="1"/>
</dbReference>
<dbReference type="EC" id="6.1.1.16" evidence="4"/>
<dbReference type="GO" id="GO:0004817">
    <property type="term" value="F:cysteine-tRNA ligase activity"/>
    <property type="evidence" value="ECO:0007669"/>
    <property type="project" value="UniProtKB-EC"/>
</dbReference>
<keyword evidence="12" id="KW-0648">Protein biosynthesis</keyword>
<gene>
    <name evidence="16" type="primary">cysS</name>
    <name evidence="16" type="ORF">CARN3_0950</name>
</gene>
<evidence type="ECO:0000256" key="7">
    <source>
        <dbReference type="ARBA" id="ARBA00022598"/>
    </source>
</evidence>
<dbReference type="PANTHER" id="PTHR10890">
    <property type="entry name" value="CYSTEINYL-TRNA SYNTHETASE"/>
    <property type="match status" value="1"/>
</dbReference>
<dbReference type="AlphaFoldDB" id="E6PYG7"/>